<dbReference type="EMBL" id="CP142731">
    <property type="protein sequence ID" value="WUR03714.1"/>
    <property type="molecule type" value="Genomic_DNA"/>
</dbReference>
<feature type="signal peptide" evidence="2">
    <location>
        <begin position="1"/>
        <end position="15"/>
    </location>
</feature>
<sequence length="727" mass="87149">MKILWLLFSFLFIQSNQILYNKISDSIMNKIENRDYGTINITKSYTKITLALFEEIKSIKVEIEEDPSELSGQKNFGFAIISYDNKPINKILKEIEMNIKKIIQNNNSFLMFYYHEDFKRDPIIAKIVKCFKLTNNKKRLKNLTKGFYFENICEKGSCIDELIHEMNCVNIYNNHTVVMPKSYVYYIIKDHKYYIRFRIDIMTNCYFFELSVDELQIDEFHLPVNKNLFYKNDINEKILRKLQNLYKLGDAKLITYNLLTFPVYCTPTYIENVCPFFKVEIEHDKIFVRQISKIFSYFVRKNIHSELLYSENIYYIDEKCYNEFKELVNTIHEINKIERNIGIEMIFKLLLKNNLIEFLIRRILNRCKSAINILVAHILLLEKLIDKNELDMIIGKKDLNDDLRNTIIKNLMVKLISTKSQGFYFLKICLIIETEIFLNEKKNCKKGFFKDIKDIANIIEPGENINMIKILQELIKNHIFTFIKYKEEIIKNLCKIASLFTEKNYIILIAKHDTEQFDTIEYFNKLKIYNLRFKEDIKKIKEKLIENSKEDDKYEKEIRKTEDERKKIKKLLRKSPLANKLNKIKREALNKIIENIVDGEVNKNFEKNLKKQGFKKIKNTINEYVRRKLYDEVNEKTINEVENEIKEKFCSELKRNVQENIRKNALKYLPDVLIRLFVHNIKFLMNEKCTKELRNIRNWIGDQEILRILNGGVGIELKKKMVKYLEK</sequence>
<evidence type="ECO:0000256" key="1">
    <source>
        <dbReference type="SAM" id="Coils"/>
    </source>
</evidence>
<proteinExistence type="predicted"/>
<accession>A0AAX4JCP0</accession>
<keyword evidence="4" id="KW-1185">Reference proteome</keyword>
<gene>
    <name evidence="3" type="ORF">VNE69_06035</name>
</gene>
<evidence type="ECO:0000256" key="2">
    <source>
        <dbReference type="SAM" id="SignalP"/>
    </source>
</evidence>
<evidence type="ECO:0000313" key="3">
    <source>
        <dbReference type="EMBL" id="WUR03714.1"/>
    </source>
</evidence>
<keyword evidence="1" id="KW-0175">Coiled coil</keyword>
<keyword evidence="2" id="KW-0732">Signal</keyword>
<organism evidence="3 4">
    <name type="scientific">Vairimorpha necatrix</name>
    <dbReference type="NCBI Taxonomy" id="6039"/>
    <lineage>
        <taxon>Eukaryota</taxon>
        <taxon>Fungi</taxon>
        <taxon>Fungi incertae sedis</taxon>
        <taxon>Microsporidia</taxon>
        <taxon>Nosematidae</taxon>
        <taxon>Vairimorpha</taxon>
    </lineage>
</organism>
<name>A0AAX4JCP0_9MICR</name>
<protein>
    <submittedName>
        <fullName evidence="3">Uncharacterized protein</fullName>
    </submittedName>
</protein>
<dbReference type="RefSeq" id="XP_065329859.1">
    <property type="nucleotide sequence ID" value="XM_065473787.1"/>
</dbReference>
<feature type="coiled-coil region" evidence="1">
    <location>
        <begin position="537"/>
        <end position="574"/>
    </location>
</feature>
<dbReference type="KEGG" id="vnx:VNE69_06035"/>
<feature type="chain" id="PRO_5043421851" evidence="2">
    <location>
        <begin position="16"/>
        <end position="727"/>
    </location>
</feature>
<evidence type="ECO:0000313" key="4">
    <source>
        <dbReference type="Proteomes" id="UP001334084"/>
    </source>
</evidence>
<dbReference type="GeneID" id="90541532"/>
<reference evidence="3" key="1">
    <citation type="journal article" date="2024" name="BMC Genomics">
        <title>Functional annotation of a divergent genome using sequence and structure-based similarity.</title>
        <authorList>
            <person name="Svedberg D."/>
            <person name="Winiger R.R."/>
            <person name="Berg A."/>
            <person name="Sharma H."/>
            <person name="Tellgren-Roth C."/>
            <person name="Debrunner-Vossbrinck B.A."/>
            <person name="Vossbrinck C.R."/>
            <person name="Barandun J."/>
        </authorList>
    </citation>
    <scope>NUCLEOTIDE SEQUENCE</scope>
    <source>
        <strain evidence="3">Illinois isolate</strain>
    </source>
</reference>
<dbReference type="AlphaFoldDB" id="A0AAX4JCP0"/>
<dbReference type="Proteomes" id="UP001334084">
    <property type="component" value="Chromosome 6"/>
</dbReference>